<dbReference type="GO" id="GO:0016887">
    <property type="term" value="F:ATP hydrolysis activity"/>
    <property type="evidence" value="ECO:0007669"/>
    <property type="project" value="InterPro"/>
</dbReference>
<keyword evidence="2" id="KW-0547">Nucleotide-binding</keyword>
<dbReference type="PROSITE" id="PS00211">
    <property type="entry name" value="ABC_TRANSPORTER_1"/>
    <property type="match status" value="1"/>
</dbReference>
<evidence type="ECO:0000256" key="5">
    <source>
        <dbReference type="ARBA" id="ARBA00022967"/>
    </source>
</evidence>
<dbReference type="GO" id="GO:0017004">
    <property type="term" value="P:cytochrome complex assembly"/>
    <property type="evidence" value="ECO:0007669"/>
    <property type="project" value="UniProtKB-KW"/>
</dbReference>
<dbReference type="SUPFAM" id="SSF52540">
    <property type="entry name" value="P-loop containing nucleoside triphosphate hydrolases"/>
    <property type="match status" value="1"/>
</dbReference>
<evidence type="ECO:0000256" key="2">
    <source>
        <dbReference type="ARBA" id="ARBA00022741"/>
    </source>
</evidence>
<accession>A0A382HU98</accession>
<organism evidence="8">
    <name type="scientific">marine metagenome</name>
    <dbReference type="NCBI Taxonomy" id="408172"/>
    <lineage>
        <taxon>unclassified sequences</taxon>
        <taxon>metagenomes</taxon>
        <taxon>ecological metagenomes</taxon>
    </lineage>
</organism>
<dbReference type="EMBL" id="UINC01063370">
    <property type="protein sequence ID" value="SVB90936.1"/>
    <property type="molecule type" value="Genomic_DNA"/>
</dbReference>
<evidence type="ECO:0000256" key="4">
    <source>
        <dbReference type="ARBA" id="ARBA00022840"/>
    </source>
</evidence>
<keyword evidence="1" id="KW-0813">Transport</keyword>
<evidence type="ECO:0000256" key="3">
    <source>
        <dbReference type="ARBA" id="ARBA00022748"/>
    </source>
</evidence>
<feature type="domain" description="ABC transporter" evidence="7">
    <location>
        <begin position="4"/>
        <end position="179"/>
    </location>
</feature>
<proteinExistence type="predicted"/>
<dbReference type="GO" id="GO:0022857">
    <property type="term" value="F:transmembrane transporter activity"/>
    <property type="evidence" value="ECO:0007669"/>
    <property type="project" value="InterPro"/>
</dbReference>
<name>A0A382HU98_9ZZZZ</name>
<evidence type="ECO:0000256" key="1">
    <source>
        <dbReference type="ARBA" id="ARBA00022448"/>
    </source>
</evidence>
<evidence type="ECO:0000259" key="7">
    <source>
        <dbReference type="PROSITE" id="PS50893"/>
    </source>
</evidence>
<keyword evidence="3" id="KW-0201">Cytochrome c-type biogenesis</keyword>
<dbReference type="PROSITE" id="PS50893">
    <property type="entry name" value="ABC_TRANSPORTER_2"/>
    <property type="match status" value="1"/>
</dbReference>
<dbReference type="InterPro" id="IPR005895">
    <property type="entry name" value="ABC_transptr_haem_export_CcmA"/>
</dbReference>
<keyword evidence="6" id="KW-0472">Membrane</keyword>
<dbReference type="InterPro" id="IPR017871">
    <property type="entry name" value="ABC_transporter-like_CS"/>
</dbReference>
<dbReference type="PANTHER" id="PTHR43499:SF1">
    <property type="entry name" value="ABC TRANSPORTER I FAMILY MEMBER 1"/>
    <property type="match status" value="1"/>
</dbReference>
<dbReference type="Gene3D" id="3.40.50.300">
    <property type="entry name" value="P-loop containing nucleotide triphosphate hydrolases"/>
    <property type="match status" value="1"/>
</dbReference>
<feature type="non-terminal residue" evidence="8">
    <location>
        <position position="179"/>
    </location>
</feature>
<gene>
    <name evidence="8" type="ORF">METZ01_LOCUS243790</name>
</gene>
<dbReference type="PANTHER" id="PTHR43499">
    <property type="entry name" value="ABC TRANSPORTER I FAMILY MEMBER 1"/>
    <property type="match status" value="1"/>
</dbReference>
<sequence length="179" mass="19580">MSKLIVSDLTCQRGYNELFSNLSFELNSGEILRVSGANGSGKTSLLKILAGLNSAESGRLSINNNKVGSYDYQSDIFYLGHLPALSPELHCKENLDYLTQLNSRGSDQALGEALTNVGLRNFEYEFAANLSAGQKRRVVLSALFITQSKVWLLDEPFTALDADGINVIETQITKHCDDG</sequence>
<dbReference type="AlphaFoldDB" id="A0A382HU98"/>
<dbReference type="InterPro" id="IPR027417">
    <property type="entry name" value="P-loop_NTPase"/>
</dbReference>
<dbReference type="NCBIfam" id="TIGR01189">
    <property type="entry name" value="ccmA"/>
    <property type="match status" value="1"/>
</dbReference>
<protein>
    <recommendedName>
        <fullName evidence="7">ABC transporter domain-containing protein</fullName>
    </recommendedName>
</protein>
<keyword evidence="4" id="KW-0067">ATP-binding</keyword>
<evidence type="ECO:0000256" key="6">
    <source>
        <dbReference type="ARBA" id="ARBA00023136"/>
    </source>
</evidence>
<dbReference type="Pfam" id="PF00005">
    <property type="entry name" value="ABC_tran"/>
    <property type="match status" value="1"/>
</dbReference>
<dbReference type="InterPro" id="IPR003439">
    <property type="entry name" value="ABC_transporter-like_ATP-bd"/>
</dbReference>
<evidence type="ECO:0000313" key="8">
    <source>
        <dbReference type="EMBL" id="SVB90936.1"/>
    </source>
</evidence>
<reference evidence="8" key="1">
    <citation type="submission" date="2018-05" db="EMBL/GenBank/DDBJ databases">
        <authorList>
            <person name="Lanie J.A."/>
            <person name="Ng W.-L."/>
            <person name="Kazmierczak K.M."/>
            <person name="Andrzejewski T.M."/>
            <person name="Davidsen T.M."/>
            <person name="Wayne K.J."/>
            <person name="Tettelin H."/>
            <person name="Glass J.I."/>
            <person name="Rusch D."/>
            <person name="Podicherti R."/>
            <person name="Tsui H.-C.T."/>
            <person name="Winkler M.E."/>
        </authorList>
    </citation>
    <scope>NUCLEOTIDE SEQUENCE</scope>
</reference>
<keyword evidence="5" id="KW-1278">Translocase</keyword>
<dbReference type="GO" id="GO:0005524">
    <property type="term" value="F:ATP binding"/>
    <property type="evidence" value="ECO:0007669"/>
    <property type="project" value="UniProtKB-KW"/>
</dbReference>